<name>A0ABR8VKQ6_9BACI</name>
<feature type="compositionally biased region" description="Polar residues" evidence="2">
    <location>
        <begin position="1"/>
        <end position="21"/>
    </location>
</feature>
<evidence type="ECO:0000256" key="2">
    <source>
        <dbReference type="SAM" id="MobiDB-lite"/>
    </source>
</evidence>
<gene>
    <name evidence="3" type="primary">sspL</name>
    <name evidence="3" type="ORF">H9631_09690</name>
</gene>
<accession>A0ABR8VKQ6</accession>
<reference evidence="3 4" key="1">
    <citation type="submission" date="2020-08" db="EMBL/GenBank/DDBJ databases">
        <title>A Genomic Blueprint of the Chicken Gut Microbiome.</title>
        <authorList>
            <person name="Gilroy R."/>
            <person name="Ravi A."/>
            <person name="Getino M."/>
            <person name="Pursley I."/>
            <person name="Horton D.L."/>
            <person name="Alikhan N.-F."/>
            <person name="Baker D."/>
            <person name="Gharbi K."/>
            <person name="Hall N."/>
            <person name="Watson M."/>
            <person name="Adriaenssens E.M."/>
            <person name="Foster-Nyarko E."/>
            <person name="Jarju S."/>
            <person name="Secka A."/>
            <person name="Antonio M."/>
            <person name="Oren A."/>
            <person name="Chaudhuri R."/>
            <person name="La Ragione R.M."/>
            <person name="Hildebrand F."/>
            <person name="Pallen M.J."/>
        </authorList>
    </citation>
    <scope>NUCLEOTIDE SEQUENCE [LARGE SCALE GENOMIC DNA]</scope>
    <source>
        <strain evidence="3 4">Sa1BUA2</strain>
    </source>
</reference>
<sequence>MKRNDNVQSNKRVVTSVNPQGMTEDIANQEPKTKLEERAKKSNTKI</sequence>
<evidence type="ECO:0000313" key="3">
    <source>
        <dbReference type="EMBL" id="MBD8005354.1"/>
    </source>
</evidence>
<comment type="caution">
    <text evidence="3">The sequence shown here is derived from an EMBL/GenBank/DDBJ whole genome shotgun (WGS) entry which is preliminary data.</text>
</comment>
<feature type="region of interest" description="Disordered" evidence="2">
    <location>
        <begin position="1"/>
        <end position="46"/>
    </location>
</feature>
<protein>
    <recommendedName>
        <fullName evidence="1">Small, acid-soluble spore protein L</fullName>
    </recommendedName>
</protein>
<feature type="compositionally biased region" description="Basic and acidic residues" evidence="2">
    <location>
        <begin position="31"/>
        <end position="40"/>
    </location>
</feature>
<dbReference type="EMBL" id="JACSPV010000013">
    <property type="protein sequence ID" value="MBD8005354.1"/>
    <property type="molecule type" value="Genomic_DNA"/>
</dbReference>
<dbReference type="Proteomes" id="UP000648182">
    <property type="component" value="Unassembled WGS sequence"/>
</dbReference>
<evidence type="ECO:0000256" key="1">
    <source>
        <dbReference type="NCBIfam" id="TIGR03093"/>
    </source>
</evidence>
<keyword evidence="4" id="KW-1185">Reference proteome</keyword>
<evidence type="ECO:0000313" key="4">
    <source>
        <dbReference type="Proteomes" id="UP000648182"/>
    </source>
</evidence>
<dbReference type="InterPro" id="IPR017526">
    <property type="entry name" value="SASP_SspL"/>
</dbReference>
<dbReference type="RefSeq" id="WP_191812231.1">
    <property type="nucleotide sequence ID" value="NZ_JACSPV010000013.1"/>
</dbReference>
<dbReference type="NCBIfam" id="TIGR03093">
    <property type="entry name" value="SASP_sspL"/>
    <property type="match status" value="1"/>
</dbReference>
<organism evidence="3 4">
    <name type="scientific">Bacillus norwichensis</name>
    <dbReference type="NCBI Taxonomy" id="2762217"/>
    <lineage>
        <taxon>Bacteria</taxon>
        <taxon>Bacillati</taxon>
        <taxon>Bacillota</taxon>
        <taxon>Bacilli</taxon>
        <taxon>Bacillales</taxon>
        <taxon>Bacillaceae</taxon>
        <taxon>Bacillus</taxon>
    </lineage>
</organism>
<proteinExistence type="predicted"/>